<dbReference type="InterPro" id="IPR011050">
    <property type="entry name" value="Pectin_lyase_fold/virulence"/>
</dbReference>
<name>A0A109FQ57_9PSED</name>
<dbReference type="PROSITE" id="PS51208">
    <property type="entry name" value="AUTOTRANSPORTER"/>
    <property type="match status" value="1"/>
</dbReference>
<organism evidence="3 4">
    <name type="scientific">Pseudomonas palleroniana</name>
    <dbReference type="NCBI Taxonomy" id="191390"/>
    <lineage>
        <taxon>Bacteria</taxon>
        <taxon>Pseudomonadati</taxon>
        <taxon>Pseudomonadota</taxon>
        <taxon>Gammaproteobacteria</taxon>
        <taxon>Pseudomonadales</taxon>
        <taxon>Pseudomonadaceae</taxon>
        <taxon>Pseudomonas</taxon>
    </lineage>
</organism>
<dbReference type="Pfam" id="PF18883">
    <property type="entry name" value="AC_1"/>
    <property type="match status" value="1"/>
</dbReference>
<accession>A0A109FQ57</accession>
<dbReference type="GO" id="GO:0019867">
    <property type="term" value="C:outer membrane"/>
    <property type="evidence" value="ECO:0007669"/>
    <property type="project" value="InterPro"/>
</dbReference>
<dbReference type="CDD" id="cd01344">
    <property type="entry name" value="PL2_Passenger_AT"/>
    <property type="match status" value="1"/>
</dbReference>
<dbReference type="NCBIfam" id="TIGR01414">
    <property type="entry name" value="autotrans_barl"/>
    <property type="match status" value="1"/>
</dbReference>
<gene>
    <name evidence="3" type="ORF">AWV77_02520</name>
</gene>
<feature type="chain" id="PRO_5007134893" evidence="1">
    <location>
        <begin position="29"/>
        <end position="866"/>
    </location>
</feature>
<dbReference type="Pfam" id="PF03797">
    <property type="entry name" value="Autotransporter"/>
    <property type="match status" value="1"/>
</dbReference>
<feature type="domain" description="Autotransporter" evidence="2">
    <location>
        <begin position="588"/>
        <end position="866"/>
    </location>
</feature>
<dbReference type="RefSeq" id="WP_060752704.1">
    <property type="nucleotide sequence ID" value="NZ_LRMR01000003.1"/>
</dbReference>
<feature type="signal peptide" evidence="1">
    <location>
        <begin position="1"/>
        <end position="28"/>
    </location>
</feature>
<evidence type="ECO:0000313" key="3">
    <source>
        <dbReference type="EMBL" id="KWU52761.1"/>
    </source>
</evidence>
<dbReference type="InterPro" id="IPR043990">
    <property type="entry name" value="AC_1"/>
</dbReference>
<dbReference type="Gene3D" id="2.40.128.130">
    <property type="entry name" value="Autotransporter beta-domain"/>
    <property type="match status" value="1"/>
</dbReference>
<dbReference type="SUPFAM" id="SSF103515">
    <property type="entry name" value="Autotransporter"/>
    <property type="match status" value="1"/>
</dbReference>
<evidence type="ECO:0000256" key="1">
    <source>
        <dbReference type="SAM" id="SignalP"/>
    </source>
</evidence>
<dbReference type="EMBL" id="LRMR01000003">
    <property type="protein sequence ID" value="KWU52761.1"/>
    <property type="molecule type" value="Genomic_DNA"/>
</dbReference>
<dbReference type="InterPro" id="IPR036709">
    <property type="entry name" value="Autotransporte_beta_dom_sf"/>
</dbReference>
<protein>
    <submittedName>
        <fullName evidence="3">Autotransporter outer membrane beta-barrel domain-containing protein</fullName>
    </submittedName>
</protein>
<dbReference type="InterPro" id="IPR006315">
    <property type="entry name" value="OM_autotransptr_brl_dom"/>
</dbReference>
<comment type="caution">
    <text evidence="3">The sequence shown here is derived from an EMBL/GenBank/DDBJ whole genome shotgun (WGS) entry which is preliminary data.</text>
</comment>
<dbReference type="InterPro" id="IPR005546">
    <property type="entry name" value="Autotransporte_beta"/>
</dbReference>
<dbReference type="AlphaFoldDB" id="A0A109FQ57"/>
<dbReference type="OrthoDB" id="6053567at2"/>
<dbReference type="SUPFAM" id="SSF51126">
    <property type="entry name" value="Pectin lyase-like"/>
    <property type="match status" value="1"/>
</dbReference>
<proteinExistence type="predicted"/>
<dbReference type="SMART" id="SM00869">
    <property type="entry name" value="Autotransporter"/>
    <property type="match status" value="1"/>
</dbReference>
<dbReference type="InterPro" id="IPR012332">
    <property type="entry name" value="Autotransporter_pectin_lyase_C"/>
</dbReference>
<dbReference type="Proteomes" id="UP000067111">
    <property type="component" value="Unassembled WGS sequence"/>
</dbReference>
<reference evidence="4" key="1">
    <citation type="submission" date="2016-01" db="EMBL/GenBank/DDBJ databases">
        <authorList>
            <person name="Gamez R.M."/>
            <person name="Rodriguez F."/>
            <person name="Bernal J.F."/>
            <person name="Agarwala R."/>
            <person name="Landsman D."/>
            <person name="Marino-Ramirez L."/>
        </authorList>
    </citation>
    <scope>NUCLEOTIDE SEQUENCE [LARGE SCALE GENOMIC DNA]</scope>
    <source>
        <strain evidence="4">Ps006</strain>
    </source>
</reference>
<dbReference type="Gene3D" id="2.160.20.20">
    <property type="match status" value="1"/>
</dbReference>
<evidence type="ECO:0000313" key="4">
    <source>
        <dbReference type="Proteomes" id="UP000067111"/>
    </source>
</evidence>
<sequence length="866" mass="90327">MRTPTSPRLYLGIAASAMLATWPLLSQGACTTSPGPSGQIFTCTSGTTPGITALTGDNQVLFPSGNAVISGNIRLGPGGDLVQLDAPDTQVNGSVDMGDGANIFRLNKGTITGSVTQGAGQDVMQISGGQAGAILQGSGADSFAMSAGKVLSVDQGDGTDQFFMSGGEITGALLSGDKALMTGGTINRVDMRLEKNEFDMRGGRIIANLVTGFDDDTILISGTARIGGNISTSGGQDFIQVTGGEILGQILAGTGNDTFIWRDAGFIRGTILMGADDDTALLQNLTESIVSSTPQLDGGPGNDKLTFDNTQVATPERFTNWETVLLDNHSSLQLGGTFVLGDSGSGTGTMTVDGSSKLLVDTGVISPFTSGQLATLNNGGLIDMTGTPTATHSLTVNGNYNGTGGRLALSSVLDGDGSPSDKLVVSQGTLSGTTSLSVTNLGGKGAATLQDGILVVQAINGATGAGTAFTSSGVSAGAFNYYLFKGGVTPGTEQNYYLRNTVPVTPPPDPVIVTPLPEPVPGTPPLPPNPVVTPVDPAAPINPIVKPIPLYREEVPLYSVLYPAVQQMVQGMLGTYHERQGDQAQPRQTGVFPTGWARVYGSNGRQGFTGTVNPTLNSSRSGYQLGTDLYAHAHDAGQTQRAGLFVGQGRLQGSIKGFNDGFEDNNAGDVTLRNKSLGVYWTLIGANRAYLDLVLMKSWIDGHSESDRGIKMKVKGRDMTASAEVGWPFSISPHWELEPQVQFIVGRSSLDSQNDGPSAITFHSDTNVTTRLGARLRGDYQVRGMPLQPYVRANVWHTSAGTNTVRFNGVTDIDTEQKSTTMELKVGATLKVAQDVSVYGELGYTRNLDSNAVNGRSGTVGVQVDF</sequence>
<keyword evidence="1" id="KW-0732">Signal</keyword>
<evidence type="ECO:0000259" key="2">
    <source>
        <dbReference type="PROSITE" id="PS51208"/>
    </source>
</evidence>